<accession>A0AAW7XD30</accession>
<comment type="caution">
    <text evidence="7">The sequence shown here is derived from an EMBL/GenBank/DDBJ whole genome shotgun (WGS) entry which is preliminary data.</text>
</comment>
<reference evidence="7" key="1">
    <citation type="submission" date="2023-07" db="EMBL/GenBank/DDBJ databases">
        <title>Genome content predicts the carbon catabolic preferences of heterotrophic bacteria.</title>
        <authorList>
            <person name="Gralka M."/>
        </authorList>
    </citation>
    <scope>NUCLEOTIDE SEQUENCE</scope>
    <source>
        <strain evidence="8">5G01</strain>
        <strain evidence="7">I2M16</strain>
    </source>
</reference>
<dbReference type="GO" id="GO:0043590">
    <property type="term" value="C:bacterial nucleoid"/>
    <property type="evidence" value="ECO:0007669"/>
    <property type="project" value="TreeGrafter"/>
</dbReference>
<dbReference type="HAMAP" id="MF_00194">
    <property type="entry name" value="RdgC"/>
    <property type="match status" value="1"/>
</dbReference>
<proteinExistence type="inferred from homology"/>
<comment type="function">
    <text evidence="6">May be involved in recombination.</text>
</comment>
<evidence type="ECO:0000313" key="7">
    <source>
        <dbReference type="EMBL" id="MDO6452114.1"/>
    </source>
</evidence>
<keyword evidence="5 6" id="KW-0233">DNA recombination</keyword>
<evidence type="ECO:0000256" key="5">
    <source>
        <dbReference type="ARBA" id="ARBA00023172"/>
    </source>
</evidence>
<evidence type="ECO:0000256" key="4">
    <source>
        <dbReference type="ARBA" id="ARBA00022490"/>
    </source>
</evidence>
<dbReference type="PANTHER" id="PTHR38103">
    <property type="entry name" value="RECOMBINATION-ASSOCIATED PROTEIN RDGC"/>
    <property type="match status" value="1"/>
</dbReference>
<dbReference type="AlphaFoldDB" id="A0AAW7XD30"/>
<evidence type="ECO:0000313" key="8">
    <source>
        <dbReference type="EMBL" id="MDP2521084.1"/>
    </source>
</evidence>
<comment type="subcellular location">
    <subcellularLocation>
        <location evidence="1 6">Cytoplasm</location>
        <location evidence="1 6">Nucleoid</location>
    </subcellularLocation>
</comment>
<dbReference type="RefSeq" id="WP_303548103.1">
    <property type="nucleotide sequence ID" value="NZ_JAUOPG010000001.1"/>
</dbReference>
<dbReference type="GO" id="GO:0003690">
    <property type="term" value="F:double-stranded DNA binding"/>
    <property type="evidence" value="ECO:0007669"/>
    <property type="project" value="TreeGrafter"/>
</dbReference>
<evidence type="ECO:0000313" key="9">
    <source>
        <dbReference type="Proteomes" id="UP001169862"/>
    </source>
</evidence>
<evidence type="ECO:0000256" key="1">
    <source>
        <dbReference type="ARBA" id="ARBA00004453"/>
    </source>
</evidence>
<evidence type="ECO:0000256" key="6">
    <source>
        <dbReference type="HAMAP-Rule" id="MF_00194"/>
    </source>
</evidence>
<dbReference type="GO" id="GO:0000018">
    <property type="term" value="P:regulation of DNA recombination"/>
    <property type="evidence" value="ECO:0007669"/>
    <property type="project" value="TreeGrafter"/>
</dbReference>
<name>A0AAW7XD30_9GAMM</name>
<evidence type="ECO:0000256" key="2">
    <source>
        <dbReference type="ARBA" id="ARBA00008657"/>
    </source>
</evidence>
<keyword evidence="10" id="KW-1185">Reference proteome</keyword>
<gene>
    <name evidence="6 7" type="primary">rdgC</name>
    <name evidence="7" type="ORF">Q4490_00925</name>
    <name evidence="8" type="ORF">Q8W30_00755</name>
</gene>
<protein>
    <recommendedName>
        <fullName evidence="3 6">Recombination-associated protein RdgC</fullName>
    </recommendedName>
</protein>
<dbReference type="NCBIfam" id="NF001464">
    <property type="entry name" value="PRK00321.1-5"/>
    <property type="match status" value="1"/>
</dbReference>
<dbReference type="GO" id="GO:0005737">
    <property type="term" value="C:cytoplasm"/>
    <property type="evidence" value="ECO:0007669"/>
    <property type="project" value="UniProtKB-UniRule"/>
</dbReference>
<dbReference type="Proteomes" id="UP001169862">
    <property type="component" value="Unassembled WGS sequence"/>
</dbReference>
<dbReference type="EMBL" id="JAUYVO010000001">
    <property type="protein sequence ID" value="MDP2521084.1"/>
    <property type="molecule type" value="Genomic_DNA"/>
</dbReference>
<dbReference type="GO" id="GO:0006310">
    <property type="term" value="P:DNA recombination"/>
    <property type="evidence" value="ECO:0007669"/>
    <property type="project" value="UniProtKB-UniRule"/>
</dbReference>
<comment type="similarity">
    <text evidence="2 6">Belongs to the RdgC family.</text>
</comment>
<evidence type="ECO:0000256" key="3">
    <source>
        <dbReference type="ARBA" id="ARBA00022296"/>
    </source>
</evidence>
<dbReference type="EMBL" id="JAUOPG010000001">
    <property type="protein sequence ID" value="MDO6452114.1"/>
    <property type="molecule type" value="Genomic_DNA"/>
</dbReference>
<organism evidence="7 9">
    <name type="scientific">Neptunomonas phycophila</name>
    <dbReference type="NCBI Taxonomy" id="1572645"/>
    <lineage>
        <taxon>Bacteria</taxon>
        <taxon>Pseudomonadati</taxon>
        <taxon>Pseudomonadota</taxon>
        <taxon>Gammaproteobacteria</taxon>
        <taxon>Oceanospirillales</taxon>
        <taxon>Oceanospirillaceae</taxon>
        <taxon>Neptunomonas</taxon>
    </lineage>
</organism>
<dbReference type="PANTHER" id="PTHR38103:SF1">
    <property type="entry name" value="RECOMBINATION-ASSOCIATED PROTEIN RDGC"/>
    <property type="match status" value="1"/>
</dbReference>
<dbReference type="Pfam" id="PF04381">
    <property type="entry name" value="RdgC"/>
    <property type="match status" value="1"/>
</dbReference>
<sequence length="302" mass="34511">MWFKNLIFYRYTESTDYTQDQLETAFAEHLFTPCKSQELSRYGWVPPHSALDQQTIFSSGGGFLITAQKEEKMLPANVIKRLLNERVSQIESEQARKVYRKEKLQLKDEIVIDLLPRAFSKFQQTSALLLPREGLIVVDSANHKRAEELLNLLRNSLGTLPIILPDVHQSPAVVMSEWLRQTKTAIGFTPKDECEMKDPTDEGGTIRVKGDDLHSDEMIAHLDTGKQVVKLALEWDETLSFMLQDDLSIKRVKLSDELSETLNQESSEDPLVRLDSDTARLALECQRLYPQLMDAFGGEVQR</sequence>
<evidence type="ECO:0000313" key="10">
    <source>
        <dbReference type="Proteomes" id="UP001177341"/>
    </source>
</evidence>
<dbReference type="InterPro" id="IPR007476">
    <property type="entry name" value="RdgC"/>
</dbReference>
<dbReference type="Proteomes" id="UP001177341">
    <property type="component" value="Unassembled WGS sequence"/>
</dbReference>
<keyword evidence="4 6" id="KW-0963">Cytoplasm</keyword>
<dbReference type="NCBIfam" id="NF001462">
    <property type="entry name" value="PRK00321.1-3"/>
    <property type="match status" value="1"/>
</dbReference>